<dbReference type="AlphaFoldDB" id="A0A7X0BR59"/>
<comment type="caution">
    <text evidence="2">The sequence shown here is derived from an EMBL/GenBank/DDBJ whole genome shotgun (WGS) entry which is preliminary data.</text>
</comment>
<sequence>MNHANAELIRRFYTAFQQLDAESMAACYAEDVHFRDPAFGELHGREAADMWRMLCQRAKDFSLTFDGITADDQRGKAHWVATYTFTQTGRTVVNDIHAEFVFRDGLIARHYDHFDLWRWTRQALGFKGLLLGWLPAVQGAVHRQARQGLAAWQRAQQG</sequence>
<dbReference type="Gene3D" id="3.10.450.50">
    <property type="match status" value="1"/>
</dbReference>
<keyword evidence="2" id="KW-0413">Isomerase</keyword>
<organism evidence="2 3">
    <name type="scientific">Pseudomonas fluvialis</name>
    <dbReference type="NCBI Taxonomy" id="1793966"/>
    <lineage>
        <taxon>Bacteria</taxon>
        <taxon>Pseudomonadati</taxon>
        <taxon>Pseudomonadota</taxon>
        <taxon>Gammaproteobacteria</taxon>
        <taxon>Pseudomonadales</taxon>
        <taxon>Pseudomonadaceae</taxon>
        <taxon>Pseudomonas</taxon>
    </lineage>
</organism>
<gene>
    <name evidence="2" type="ORF">HNP49_001509</name>
</gene>
<name>A0A7X0BR59_9PSED</name>
<evidence type="ECO:0000313" key="2">
    <source>
        <dbReference type="EMBL" id="MBB6341352.1"/>
    </source>
</evidence>
<evidence type="ECO:0000313" key="3">
    <source>
        <dbReference type="Proteomes" id="UP000557193"/>
    </source>
</evidence>
<evidence type="ECO:0000259" key="1">
    <source>
        <dbReference type="Pfam" id="PF12680"/>
    </source>
</evidence>
<reference evidence="2 3" key="1">
    <citation type="submission" date="2020-08" db="EMBL/GenBank/DDBJ databases">
        <title>Functional genomics of gut bacteria from endangered species of beetles.</title>
        <authorList>
            <person name="Carlos-Shanley C."/>
        </authorList>
    </citation>
    <scope>NUCLEOTIDE SEQUENCE [LARGE SCALE GENOMIC DNA]</scope>
    <source>
        <strain evidence="2 3">S00202</strain>
    </source>
</reference>
<dbReference type="InterPro" id="IPR032710">
    <property type="entry name" value="NTF2-like_dom_sf"/>
</dbReference>
<dbReference type="RefSeq" id="WP_184682006.1">
    <property type="nucleotide sequence ID" value="NZ_JACHLL010000002.1"/>
</dbReference>
<proteinExistence type="predicted"/>
<dbReference type="GO" id="GO:0016853">
    <property type="term" value="F:isomerase activity"/>
    <property type="evidence" value="ECO:0007669"/>
    <property type="project" value="UniProtKB-KW"/>
</dbReference>
<keyword evidence="3" id="KW-1185">Reference proteome</keyword>
<protein>
    <submittedName>
        <fullName evidence="2">Ketosteroid isomerase-like protein</fullName>
    </submittedName>
</protein>
<accession>A0A7X0BR59</accession>
<dbReference type="EMBL" id="JACHLL010000002">
    <property type="protein sequence ID" value="MBB6341352.1"/>
    <property type="molecule type" value="Genomic_DNA"/>
</dbReference>
<dbReference type="Proteomes" id="UP000557193">
    <property type="component" value="Unassembled WGS sequence"/>
</dbReference>
<dbReference type="SUPFAM" id="SSF54427">
    <property type="entry name" value="NTF2-like"/>
    <property type="match status" value="1"/>
</dbReference>
<feature type="domain" description="SnoaL-like" evidence="1">
    <location>
        <begin position="9"/>
        <end position="110"/>
    </location>
</feature>
<dbReference type="Pfam" id="PF12680">
    <property type="entry name" value="SnoaL_2"/>
    <property type="match status" value="1"/>
</dbReference>
<dbReference type="InterPro" id="IPR037401">
    <property type="entry name" value="SnoaL-like"/>
</dbReference>